<protein>
    <submittedName>
        <fullName evidence="1">Uncharacterized protein</fullName>
    </submittedName>
</protein>
<proteinExistence type="predicted"/>
<dbReference type="AlphaFoldDB" id="A0A074ZFS5"/>
<dbReference type="OrthoDB" id="10066259at2759"/>
<dbReference type="KEGG" id="ovi:T265_14084"/>
<dbReference type="RefSeq" id="XP_009170220.1">
    <property type="nucleotide sequence ID" value="XM_009171956.1"/>
</dbReference>
<feature type="non-terminal residue" evidence="1">
    <location>
        <position position="219"/>
    </location>
</feature>
<keyword evidence="2" id="KW-1185">Reference proteome</keyword>
<gene>
    <name evidence="1" type="ORF">T265_14084</name>
</gene>
<dbReference type="EMBL" id="KL596758">
    <property type="protein sequence ID" value="KER26043.1"/>
    <property type="molecule type" value="Genomic_DNA"/>
</dbReference>
<sequence length="219" mass="25157">MSESSLLNSVGPFQKVRCSDVLLRGRGFETPRSFVRCALLMIPNKDETGVQYFLIFQYRLVSMTRQNLHQTRRILFMKETTHKVAENASTAHDRLRPFRGSSGRRSPRVPINLMFYLNPHFTAISRISSAYPMAVLGFEPRTSDMRGERVTPTPPTHATECASPGRLVFQSPRYSRYRDTCECAAHRPPLDSLGTVFEISQYIFMRETTLRQSKSFQQP</sequence>
<dbReference type="CTD" id="20328250"/>
<name>A0A074ZFS5_OPIVI</name>
<dbReference type="Proteomes" id="UP000054324">
    <property type="component" value="Unassembled WGS sequence"/>
</dbReference>
<evidence type="ECO:0000313" key="1">
    <source>
        <dbReference type="EMBL" id="KER26043.1"/>
    </source>
</evidence>
<reference evidence="1 2" key="1">
    <citation type="submission" date="2013-11" db="EMBL/GenBank/DDBJ databases">
        <title>Opisthorchis viverrini - life in the bile duct.</title>
        <authorList>
            <person name="Young N.D."/>
            <person name="Nagarajan N."/>
            <person name="Lin S.J."/>
            <person name="Korhonen P.K."/>
            <person name="Jex A.R."/>
            <person name="Hall R.S."/>
            <person name="Safavi-Hemami H."/>
            <person name="Kaewkong W."/>
            <person name="Bertrand D."/>
            <person name="Gao S."/>
            <person name="Seet Q."/>
            <person name="Wongkham S."/>
            <person name="Teh B.T."/>
            <person name="Wongkham C."/>
            <person name="Intapan P.M."/>
            <person name="Maleewong W."/>
            <person name="Yang X."/>
            <person name="Hu M."/>
            <person name="Wang Z."/>
            <person name="Hofmann A."/>
            <person name="Sternberg P.W."/>
            <person name="Tan P."/>
            <person name="Wang J."/>
            <person name="Gasser R.B."/>
        </authorList>
    </citation>
    <scope>NUCLEOTIDE SEQUENCE [LARGE SCALE GENOMIC DNA]</scope>
</reference>
<dbReference type="GeneID" id="20328250"/>
<accession>A0A074ZFS5</accession>
<organism evidence="1 2">
    <name type="scientific">Opisthorchis viverrini</name>
    <name type="common">Southeast Asian liver fluke</name>
    <dbReference type="NCBI Taxonomy" id="6198"/>
    <lineage>
        <taxon>Eukaryota</taxon>
        <taxon>Metazoa</taxon>
        <taxon>Spiralia</taxon>
        <taxon>Lophotrochozoa</taxon>
        <taxon>Platyhelminthes</taxon>
        <taxon>Trematoda</taxon>
        <taxon>Digenea</taxon>
        <taxon>Opisthorchiida</taxon>
        <taxon>Opisthorchiata</taxon>
        <taxon>Opisthorchiidae</taxon>
        <taxon>Opisthorchis</taxon>
    </lineage>
</organism>
<evidence type="ECO:0000313" key="2">
    <source>
        <dbReference type="Proteomes" id="UP000054324"/>
    </source>
</evidence>